<gene>
    <name evidence="1" type="ORF">Hsw_4300</name>
</gene>
<dbReference type="AlphaFoldDB" id="W8FDY3"/>
<sequence>MTTIDPKDVALRELGFVRISLYRGWDYPLGNNEASFIPATDIRYLHHTVAVDGTRLYAYSWISEPGFLLTTERHISALEHMVAELETDNIPLLKQQVEKFFLRHGGMGPQISTAVHRPLPQLS</sequence>
<dbReference type="HOGENOM" id="CLU_2012130_0_0_10"/>
<dbReference type="OrthoDB" id="882023at2"/>
<name>W8FDY3_9BACT</name>
<dbReference type="STRING" id="1227739.Hsw_4300"/>
<evidence type="ECO:0000313" key="2">
    <source>
        <dbReference type="Proteomes" id="UP000019423"/>
    </source>
</evidence>
<dbReference type="EMBL" id="CP007145">
    <property type="protein sequence ID" value="AHJ99895.1"/>
    <property type="molecule type" value="Genomic_DNA"/>
</dbReference>
<protein>
    <submittedName>
        <fullName evidence="1">Uncharacterized protein</fullName>
    </submittedName>
</protein>
<dbReference type="KEGG" id="hsw:Hsw_4300"/>
<proteinExistence type="predicted"/>
<reference evidence="1 2" key="1">
    <citation type="submission" date="2014-01" db="EMBL/GenBank/DDBJ databases">
        <title>Complete genome sequence of ionizing-radiation resistance bacterium Hymenobacter swuensis DY53.</title>
        <authorList>
            <person name="Jung J.-H."/>
            <person name="Jeong S.-W."/>
            <person name="Joe M.-H."/>
            <person name="Cho y.-j."/>
            <person name="Kim M.-K."/>
            <person name="Lim S.-Y."/>
        </authorList>
    </citation>
    <scope>NUCLEOTIDE SEQUENCE [LARGE SCALE GENOMIC DNA]</scope>
    <source>
        <strain evidence="1 2">DY53</strain>
    </source>
</reference>
<keyword evidence="2" id="KW-1185">Reference proteome</keyword>
<dbReference type="RefSeq" id="WP_044003950.1">
    <property type="nucleotide sequence ID" value="NZ_CP007145.1"/>
</dbReference>
<dbReference type="PATRIC" id="fig|1227739.3.peg.4446"/>
<organism evidence="1 2">
    <name type="scientific">Hymenobacter swuensis DY53</name>
    <dbReference type="NCBI Taxonomy" id="1227739"/>
    <lineage>
        <taxon>Bacteria</taxon>
        <taxon>Pseudomonadati</taxon>
        <taxon>Bacteroidota</taxon>
        <taxon>Cytophagia</taxon>
        <taxon>Cytophagales</taxon>
        <taxon>Hymenobacteraceae</taxon>
        <taxon>Hymenobacter</taxon>
    </lineage>
</organism>
<accession>W8FDY3</accession>
<evidence type="ECO:0000313" key="1">
    <source>
        <dbReference type="EMBL" id="AHJ99895.1"/>
    </source>
</evidence>
<dbReference type="Proteomes" id="UP000019423">
    <property type="component" value="Chromosome"/>
</dbReference>